<sequence length="136" mass="14870">MRDIRLSASALPRPCEVGELVVEEPAGQRAAEHDDAHADQPGLDDRDGSERAVGDSALDTISGENTSREKSLRPSSPFMVATAPGSRVARAMRPPSRSRWDHQKDWVPISTLTTPRAKDSRHRGVIADRRRTSPPA</sequence>
<organism evidence="2 3">
    <name type="scientific">Streptomyces flavotricini</name>
    <dbReference type="NCBI Taxonomy" id="66888"/>
    <lineage>
        <taxon>Bacteria</taxon>
        <taxon>Bacillati</taxon>
        <taxon>Actinomycetota</taxon>
        <taxon>Actinomycetes</taxon>
        <taxon>Kitasatosporales</taxon>
        <taxon>Streptomycetaceae</taxon>
        <taxon>Streptomyces</taxon>
    </lineage>
</organism>
<dbReference type="EMBL" id="JAINUL010000001">
    <property type="protein sequence ID" value="MCC0093300.1"/>
    <property type="molecule type" value="Genomic_DNA"/>
</dbReference>
<reference evidence="2 3" key="1">
    <citation type="submission" date="2021-08" db="EMBL/GenBank/DDBJ databases">
        <title>Genomic Architecture of Streptomyces flavotricini NGL1 and Streptomyces erythrochromogenes HMS4 With Differential Plant Beneficial attributes and laccase production capabilities.</title>
        <authorList>
            <person name="Salwan R."/>
            <person name="Kaur R."/>
            <person name="Sharma V."/>
        </authorList>
    </citation>
    <scope>NUCLEOTIDE SEQUENCE [LARGE SCALE GENOMIC DNA]</scope>
    <source>
        <strain evidence="2 3">NGL1</strain>
    </source>
</reference>
<proteinExistence type="predicted"/>
<evidence type="ECO:0000313" key="3">
    <source>
        <dbReference type="Proteomes" id="UP001520654"/>
    </source>
</evidence>
<feature type="region of interest" description="Disordered" evidence="1">
    <location>
        <begin position="23"/>
        <end position="136"/>
    </location>
</feature>
<evidence type="ECO:0000313" key="2">
    <source>
        <dbReference type="EMBL" id="MCC0093300.1"/>
    </source>
</evidence>
<feature type="compositionally biased region" description="Basic and acidic residues" evidence="1">
    <location>
        <begin position="30"/>
        <end position="53"/>
    </location>
</feature>
<feature type="compositionally biased region" description="Basic and acidic residues" evidence="1">
    <location>
        <begin position="125"/>
        <end position="136"/>
    </location>
</feature>
<evidence type="ECO:0000256" key="1">
    <source>
        <dbReference type="SAM" id="MobiDB-lite"/>
    </source>
</evidence>
<dbReference type="Proteomes" id="UP001520654">
    <property type="component" value="Unassembled WGS sequence"/>
</dbReference>
<accession>A0ABS8DXC3</accession>
<gene>
    <name evidence="2" type="ORF">K7B10_00465</name>
</gene>
<protein>
    <submittedName>
        <fullName evidence="2">Uncharacterized protein</fullName>
    </submittedName>
</protein>
<name>A0ABS8DXC3_9ACTN</name>
<keyword evidence="3" id="KW-1185">Reference proteome</keyword>
<comment type="caution">
    <text evidence="2">The sequence shown here is derived from an EMBL/GenBank/DDBJ whole genome shotgun (WGS) entry which is preliminary data.</text>
</comment>